<dbReference type="Proteomes" id="UP000504623">
    <property type="component" value="Unplaced"/>
</dbReference>
<gene>
    <name evidence="9" type="primary">LOC102811258</name>
</gene>
<dbReference type="PANTHER" id="PTHR19970">
    <property type="entry name" value="RIBOSOMAL PROTEIN L39E"/>
    <property type="match status" value="1"/>
</dbReference>
<evidence type="ECO:0000256" key="4">
    <source>
        <dbReference type="ARBA" id="ARBA00035234"/>
    </source>
</evidence>
<protein>
    <recommendedName>
        <fullName evidence="4">Large ribosomal subunit protein eL39</fullName>
    </recommendedName>
    <alternativeName>
        <fullName evidence="5">60S ribosomal protein L39</fullName>
    </alternativeName>
</protein>
<organism evidence="8 9">
    <name type="scientific">Chrysochloris asiatica</name>
    <name type="common">Cape golden mole</name>
    <dbReference type="NCBI Taxonomy" id="185453"/>
    <lineage>
        <taxon>Eukaryota</taxon>
        <taxon>Metazoa</taxon>
        <taxon>Chordata</taxon>
        <taxon>Craniata</taxon>
        <taxon>Vertebrata</taxon>
        <taxon>Euteleostomi</taxon>
        <taxon>Mammalia</taxon>
        <taxon>Eutheria</taxon>
        <taxon>Afrotheria</taxon>
        <taxon>Chrysochloridae</taxon>
        <taxon>Chrysochlorinae</taxon>
        <taxon>Chrysochloris</taxon>
    </lineage>
</organism>
<dbReference type="Gene3D" id="1.10.1620.10">
    <property type="entry name" value="Ribosomal protein L39e"/>
    <property type="match status" value="1"/>
</dbReference>
<evidence type="ECO:0000256" key="1">
    <source>
        <dbReference type="ARBA" id="ARBA00009339"/>
    </source>
</evidence>
<evidence type="ECO:0000256" key="2">
    <source>
        <dbReference type="ARBA" id="ARBA00022980"/>
    </source>
</evidence>
<evidence type="ECO:0000313" key="8">
    <source>
        <dbReference type="Proteomes" id="UP000504623"/>
    </source>
</evidence>
<evidence type="ECO:0000313" key="9">
    <source>
        <dbReference type="RefSeq" id="XP_006868000.1"/>
    </source>
</evidence>
<dbReference type="InterPro" id="IPR023626">
    <property type="entry name" value="Ribosomal_eL39_dom_sf"/>
</dbReference>
<name>A0A9B0TW18_CHRAS</name>
<dbReference type="GeneID" id="102811258"/>
<sequence>MSSHIENFLAMEQKQNRPIPQWIKMKTGNYISYNSKKRHQKRIQLGL</sequence>
<dbReference type="FunFam" id="1.10.1620.10:FF:000001">
    <property type="entry name" value="60S ribosomal protein-like L39"/>
    <property type="match status" value="1"/>
</dbReference>
<reference evidence="9" key="1">
    <citation type="submission" date="2025-08" db="UniProtKB">
        <authorList>
            <consortium name="RefSeq"/>
        </authorList>
    </citation>
    <scope>IDENTIFICATION</scope>
    <source>
        <tissue evidence="9">Spleen</tissue>
    </source>
</reference>
<dbReference type="RefSeq" id="XP_006868000.1">
    <property type="nucleotide sequence ID" value="XM_006867938.1"/>
</dbReference>
<comment type="similarity">
    <text evidence="1">Belongs to the eukaryotic ribosomal protein eL39 family.</text>
</comment>
<comment type="function">
    <text evidence="6">RNA-binding component of the large ribosomal subunit. The ribosome is a large ribonucleoprotein complex responsible for the synthesis of proteins in the cell.</text>
</comment>
<keyword evidence="2" id="KW-0689">Ribosomal protein</keyword>
<evidence type="ECO:0000256" key="7">
    <source>
        <dbReference type="ARBA" id="ARBA00046440"/>
    </source>
</evidence>
<evidence type="ECO:0000256" key="6">
    <source>
        <dbReference type="ARBA" id="ARBA00046244"/>
    </source>
</evidence>
<dbReference type="GO" id="GO:0006412">
    <property type="term" value="P:translation"/>
    <property type="evidence" value="ECO:0007669"/>
    <property type="project" value="InterPro"/>
</dbReference>
<proteinExistence type="inferred from homology"/>
<evidence type="ECO:0000256" key="5">
    <source>
        <dbReference type="ARBA" id="ARBA00035339"/>
    </source>
</evidence>
<dbReference type="GO" id="GO:0022625">
    <property type="term" value="C:cytosolic large ribosomal subunit"/>
    <property type="evidence" value="ECO:0007669"/>
    <property type="project" value="TreeGrafter"/>
</dbReference>
<accession>A0A9B0TW18</accession>
<dbReference type="PANTHER" id="PTHR19970:SF0">
    <property type="entry name" value="LARGE RIBOSOMAL SUBUNIT PROTEIN EL39"/>
    <property type="match status" value="1"/>
</dbReference>
<keyword evidence="3" id="KW-0687">Ribonucleoprotein</keyword>
<dbReference type="InterPro" id="IPR000077">
    <property type="entry name" value="Ribosomal_eL39"/>
</dbReference>
<dbReference type="SUPFAM" id="SSF48662">
    <property type="entry name" value="Ribosomal protein L39e"/>
    <property type="match status" value="1"/>
</dbReference>
<dbReference type="AlphaFoldDB" id="A0A9B0TW18"/>
<keyword evidence="8" id="KW-1185">Reference proteome</keyword>
<evidence type="ECO:0000256" key="3">
    <source>
        <dbReference type="ARBA" id="ARBA00023274"/>
    </source>
</evidence>
<dbReference type="GO" id="GO:0003735">
    <property type="term" value="F:structural constituent of ribosome"/>
    <property type="evidence" value="ECO:0007669"/>
    <property type="project" value="InterPro"/>
</dbReference>
<dbReference type="Pfam" id="PF00832">
    <property type="entry name" value="Ribosomal_L39"/>
    <property type="match status" value="1"/>
</dbReference>
<comment type="subunit">
    <text evidence="7">Component of the large ribosomal subunit. Interacts with IMPACT.</text>
</comment>